<comment type="caution">
    <text evidence="9">The sequence shown here is derived from an EMBL/GenBank/DDBJ whole genome shotgun (WGS) entry which is preliminary data.</text>
</comment>
<dbReference type="EMBL" id="QEAM01000276">
    <property type="protein sequence ID" value="TPX42322.1"/>
    <property type="molecule type" value="Genomic_DNA"/>
</dbReference>
<dbReference type="Gene3D" id="2.10.110.10">
    <property type="entry name" value="Cysteine Rich Protein"/>
    <property type="match status" value="1"/>
</dbReference>
<dbReference type="PROSITE" id="PS50085">
    <property type="entry name" value="RAPGAP"/>
    <property type="match status" value="1"/>
</dbReference>
<feature type="region of interest" description="Disordered" evidence="5">
    <location>
        <begin position="991"/>
        <end position="1034"/>
    </location>
</feature>
<dbReference type="GO" id="GO:0051056">
    <property type="term" value="P:regulation of small GTPase mediated signal transduction"/>
    <property type="evidence" value="ECO:0007669"/>
    <property type="project" value="InterPro"/>
</dbReference>
<dbReference type="SMART" id="SM00132">
    <property type="entry name" value="LIM"/>
    <property type="match status" value="1"/>
</dbReference>
<feature type="compositionally biased region" description="Low complexity" evidence="5">
    <location>
        <begin position="927"/>
        <end position="936"/>
    </location>
</feature>
<evidence type="ECO:0000256" key="1">
    <source>
        <dbReference type="ARBA" id="ARBA00022468"/>
    </source>
</evidence>
<dbReference type="PANTHER" id="PTHR15711">
    <property type="entry name" value="RAP GTPASE-ACTIVATING PROTEIN"/>
    <property type="match status" value="1"/>
</dbReference>
<feature type="domain" description="Rap-GAP" evidence="7">
    <location>
        <begin position="635"/>
        <end position="851"/>
    </location>
</feature>
<keyword evidence="4" id="KW-0440">LIM domain</keyword>
<dbReference type="PROSITE" id="PS50023">
    <property type="entry name" value="LIM_DOMAIN_2"/>
    <property type="match status" value="1"/>
</dbReference>
<dbReference type="VEuPathDB" id="FungiDB:SeMB42_g07447"/>
<dbReference type="InterPro" id="IPR050989">
    <property type="entry name" value="Rap1_Ran_GAP"/>
</dbReference>
<dbReference type="OrthoDB" id="2499658at2759"/>
<evidence type="ECO:0000313" key="11">
    <source>
        <dbReference type="Proteomes" id="UP000320475"/>
    </source>
</evidence>
<feature type="region of interest" description="Disordered" evidence="5">
    <location>
        <begin position="81"/>
        <end position="109"/>
    </location>
</feature>
<feature type="region of interest" description="Disordered" evidence="5">
    <location>
        <begin position="240"/>
        <end position="276"/>
    </location>
</feature>
<dbReference type="FunFam" id="3.40.50.11210:FF:000001">
    <property type="entry name" value="Ral GTPase-activating protein subunit alpha-1 isoform 1"/>
    <property type="match status" value="1"/>
</dbReference>
<feature type="domain" description="LIM zinc-binding" evidence="6">
    <location>
        <begin position="18"/>
        <end position="80"/>
    </location>
</feature>
<sequence>MSFILQRIRSSVGQLNVPTCPICKNNVYPVESITVNHHSFHKGCFKCTTCKRTLGVGNYTLMPNTTSLYCAAHVPVALPRPAGKTKPPSIKTDALSPNDDTSKPLSPSRMGAVVSQKVQAFSALSESPSPFSAVKSPGLAAPTIATSTLKTSREILSKFEPLGEDTAAPMLMNSNPQTIVPNEEIIHQLVSVTTQLARASATTAKLTANTMPRMRTLEQVPPVPPAKIKSAENLLILPPSAPLPVGTATTKSTLKKSSREALHKSASSSSFGSNEEGAEMSSLAKLNNRALRHFSFVESAPVSLTRYETTASASTNANEGRASCTSFIKNAITGSSSRSSPPPTRDSSTKPSTTEINGPGPLPILNTTSSTGCKLVRDQISSLYEEFLVHCKNLISTYESVSSNSTSKGRPVELISTVFIELLSCLDNILTSCSPVIDTVAFNAVLKELTRLETAIGIEMDQIKSNVNFPMGCLNALRAILSKTRQEVEHLLAAYDEMLPKLLIKVVENFNVETRSPSEQLGTYFGYHLEHIDDDADYYRKYFFGQDHKTFVGTIEKVGPVIISVCQPSDIQIFRAIMRSKALSDTRLTIPVSEIPQSAIIRNKGTLKAALSMLHPHIQVGKLKRLQFDGLAKKLIALDELQLVKRYKFGVLFCRGGQTTEEEMYNNEMGSDSFNEFLTILGDRVDLKGFAGFAAGLDSKHEQTGVQTITTKWRQYEVTYHVSTLLPFFKSDKQQIQRKRHIGNDIVALVFIDGDAQFNPATIRSQFLHVFIIVKPELGNDGRRGYRVAISTNCQVPHFGPTLPAEPLFFDLMEFREFLLAKMINGENAAYKAPRFSRPHYRTRQMMIDEILQDFGASPQIPRSDKESHNRTSTSSDMGNAWSSDSHADHTKELASTGGTIGRKKGSVYLLSQFQRRTSNATATAPSSKSMSSGDSGILEGGNGDDQSKSSHEGIVASTALSAPTTAGAIGPLHSPLLHAFLPLSLNSNGGRPPSPPLGGSHSNLAVVSLPTSTPNNNASSYGNIGRSEAEEGI</sequence>
<dbReference type="PROSITE" id="PS00478">
    <property type="entry name" value="LIM_DOMAIN_1"/>
    <property type="match status" value="1"/>
</dbReference>
<evidence type="ECO:0000259" key="6">
    <source>
        <dbReference type="PROSITE" id="PS50023"/>
    </source>
</evidence>
<feature type="compositionally biased region" description="Polar residues" evidence="5">
    <location>
        <begin position="1010"/>
        <end position="1023"/>
    </location>
</feature>
<dbReference type="Pfam" id="PF00412">
    <property type="entry name" value="LIM"/>
    <property type="match status" value="1"/>
</dbReference>
<accession>A0A507CT23</accession>
<feature type="region of interest" description="Disordered" evidence="5">
    <location>
        <begin position="858"/>
        <end position="899"/>
    </location>
</feature>
<dbReference type="Proteomes" id="UP000317494">
    <property type="component" value="Unassembled WGS sequence"/>
</dbReference>
<dbReference type="AlphaFoldDB" id="A0A507CT23"/>
<evidence type="ECO:0000256" key="3">
    <source>
        <dbReference type="ARBA" id="ARBA00022833"/>
    </source>
</evidence>
<evidence type="ECO:0000313" key="10">
    <source>
        <dbReference type="Proteomes" id="UP000317494"/>
    </source>
</evidence>
<feature type="region of interest" description="Disordered" evidence="5">
    <location>
        <begin position="332"/>
        <end position="365"/>
    </location>
</feature>
<evidence type="ECO:0000256" key="2">
    <source>
        <dbReference type="ARBA" id="ARBA00022723"/>
    </source>
</evidence>
<dbReference type="GO" id="GO:0005737">
    <property type="term" value="C:cytoplasm"/>
    <property type="evidence" value="ECO:0007669"/>
    <property type="project" value="TreeGrafter"/>
</dbReference>
<feature type="compositionally biased region" description="Low complexity" evidence="5">
    <location>
        <begin position="335"/>
        <end position="354"/>
    </location>
</feature>
<feature type="compositionally biased region" description="Polar residues" evidence="5">
    <location>
        <begin position="871"/>
        <end position="885"/>
    </location>
</feature>
<feature type="compositionally biased region" description="Low complexity" evidence="5">
    <location>
        <begin position="991"/>
        <end position="1005"/>
    </location>
</feature>
<name>A0A507CT23_9FUNG</name>
<dbReference type="Pfam" id="PF21022">
    <property type="entry name" value="Rap-GAP_dimer"/>
    <property type="match status" value="1"/>
</dbReference>
<evidence type="ECO:0000313" key="8">
    <source>
        <dbReference type="EMBL" id="TPX33562.1"/>
    </source>
</evidence>
<dbReference type="GO" id="GO:0005096">
    <property type="term" value="F:GTPase activator activity"/>
    <property type="evidence" value="ECO:0007669"/>
    <property type="project" value="UniProtKB-KW"/>
</dbReference>
<feature type="compositionally biased region" description="Low complexity" evidence="5">
    <location>
        <begin position="264"/>
        <end position="275"/>
    </location>
</feature>
<dbReference type="STRING" id="286115.A0A507CT23"/>
<dbReference type="CDD" id="cd09358">
    <property type="entry name" value="LIM_Mical_like"/>
    <property type="match status" value="1"/>
</dbReference>
<keyword evidence="10" id="KW-1185">Reference proteome</keyword>
<keyword evidence="3 4" id="KW-0862">Zinc</keyword>
<evidence type="ECO:0000259" key="7">
    <source>
        <dbReference type="PROSITE" id="PS50085"/>
    </source>
</evidence>
<evidence type="ECO:0008006" key="12">
    <source>
        <dbReference type="Google" id="ProtNLM"/>
    </source>
</evidence>
<dbReference type="EMBL" id="QEAN01000528">
    <property type="protein sequence ID" value="TPX33562.1"/>
    <property type="molecule type" value="Genomic_DNA"/>
</dbReference>
<dbReference type="GO" id="GO:0046872">
    <property type="term" value="F:metal ion binding"/>
    <property type="evidence" value="ECO:0007669"/>
    <property type="project" value="UniProtKB-KW"/>
</dbReference>
<keyword evidence="1" id="KW-0343">GTPase activation</keyword>
<evidence type="ECO:0000313" key="9">
    <source>
        <dbReference type="EMBL" id="TPX42322.1"/>
    </source>
</evidence>
<dbReference type="Gene3D" id="3.40.50.11210">
    <property type="entry name" value="Rap/Ran-GAP"/>
    <property type="match status" value="1"/>
</dbReference>
<gene>
    <name evidence="9" type="ORF">SeLEV6574_g05652</name>
    <name evidence="8" type="ORF">SeMB42_g07447</name>
</gene>
<dbReference type="InterPro" id="IPR035974">
    <property type="entry name" value="Rap/Ran-GAP_sf"/>
</dbReference>
<reference evidence="10 11" key="1">
    <citation type="journal article" date="2019" name="Sci. Rep.">
        <title>Comparative genomics of chytrid fungi reveal insights into the obligate biotrophic and pathogenic lifestyle of Synchytrium endobioticum.</title>
        <authorList>
            <person name="van de Vossenberg B.T.L.H."/>
            <person name="Warris S."/>
            <person name="Nguyen H.D.T."/>
            <person name="van Gent-Pelzer M.P.E."/>
            <person name="Joly D.L."/>
            <person name="van de Geest H.C."/>
            <person name="Bonants P.J.M."/>
            <person name="Smith D.S."/>
            <person name="Levesque C.A."/>
            <person name="van der Lee T.A.J."/>
        </authorList>
    </citation>
    <scope>NUCLEOTIDE SEQUENCE [LARGE SCALE GENOMIC DNA]</scope>
    <source>
        <strain evidence="9 11">LEV6574</strain>
        <strain evidence="8 10">MB42</strain>
    </source>
</reference>
<dbReference type="InterPro" id="IPR001781">
    <property type="entry name" value="Znf_LIM"/>
</dbReference>
<proteinExistence type="predicted"/>
<feature type="region of interest" description="Disordered" evidence="5">
    <location>
        <begin position="919"/>
        <end position="953"/>
    </location>
</feature>
<dbReference type="InterPro" id="IPR000331">
    <property type="entry name" value="Rap/Ran_GAP_dom"/>
</dbReference>
<dbReference type="SUPFAM" id="SSF111347">
    <property type="entry name" value="Rap/Ran-GAP"/>
    <property type="match status" value="1"/>
</dbReference>
<dbReference type="PANTHER" id="PTHR15711:SF22">
    <property type="entry name" value="RAP-GAP DOMAIN-CONTAINING PROTEIN"/>
    <property type="match status" value="1"/>
</dbReference>
<evidence type="ECO:0000256" key="4">
    <source>
        <dbReference type="PROSITE-ProRule" id="PRU00125"/>
    </source>
</evidence>
<evidence type="ECO:0000256" key="5">
    <source>
        <dbReference type="SAM" id="MobiDB-lite"/>
    </source>
</evidence>
<protein>
    <recommendedName>
        <fullName evidence="12">Rap-GAP domain-containing protein</fullName>
    </recommendedName>
</protein>
<keyword evidence="2 4" id="KW-0479">Metal-binding</keyword>
<dbReference type="Proteomes" id="UP000320475">
    <property type="component" value="Unassembled WGS sequence"/>
</dbReference>
<dbReference type="Pfam" id="PF02145">
    <property type="entry name" value="Rap_GAP"/>
    <property type="match status" value="1"/>
</dbReference>
<organism evidence="9 11">
    <name type="scientific">Synchytrium endobioticum</name>
    <dbReference type="NCBI Taxonomy" id="286115"/>
    <lineage>
        <taxon>Eukaryota</taxon>
        <taxon>Fungi</taxon>
        <taxon>Fungi incertae sedis</taxon>
        <taxon>Chytridiomycota</taxon>
        <taxon>Chytridiomycota incertae sedis</taxon>
        <taxon>Chytridiomycetes</taxon>
        <taxon>Synchytriales</taxon>
        <taxon>Synchytriaceae</taxon>
        <taxon>Synchytrium</taxon>
    </lineage>
</organism>
<dbReference type="SUPFAM" id="SSF57716">
    <property type="entry name" value="Glucocorticoid receptor-like (DNA-binding domain)"/>
    <property type="match status" value="1"/>
</dbReference>